<evidence type="ECO:0000256" key="1">
    <source>
        <dbReference type="ARBA" id="ARBA00006754"/>
    </source>
</evidence>
<accession>A0ABT1SC11</accession>
<dbReference type="InterPro" id="IPR051448">
    <property type="entry name" value="CdaR-like_regulators"/>
</dbReference>
<dbReference type="PANTHER" id="PTHR33744:SF1">
    <property type="entry name" value="DNA-BINDING TRANSCRIPTIONAL ACTIVATOR ADER"/>
    <property type="match status" value="1"/>
</dbReference>
<gene>
    <name evidence="5" type="ORF">NE686_12990</name>
</gene>
<name>A0ABT1SC11_9FIRM</name>
<comment type="similarity">
    <text evidence="1">Belongs to the CdaR family.</text>
</comment>
<dbReference type="PANTHER" id="PTHR33744">
    <property type="entry name" value="CARBOHYDRATE DIACID REGULATOR"/>
    <property type="match status" value="1"/>
</dbReference>
<dbReference type="RefSeq" id="WP_256311835.1">
    <property type="nucleotide sequence ID" value="NZ_JANGAC010000009.1"/>
</dbReference>
<dbReference type="InterPro" id="IPR042070">
    <property type="entry name" value="PucR_C-HTH_sf"/>
</dbReference>
<organism evidence="5 6">
    <name type="scientific">Tissierella carlieri</name>
    <dbReference type="NCBI Taxonomy" id="689904"/>
    <lineage>
        <taxon>Bacteria</taxon>
        <taxon>Bacillati</taxon>
        <taxon>Bacillota</taxon>
        <taxon>Tissierellia</taxon>
        <taxon>Tissierellales</taxon>
        <taxon>Tissierellaceae</taxon>
        <taxon>Tissierella</taxon>
    </lineage>
</organism>
<sequence length="545" mass="62531">MNLTVRDILSLGGLRDASIVAGNGGVNNIVDSISVLEVADSNISKWVLKNELYITSFYAIHTNIEKQKEVIRALHKSGGCGLVLCHIDMWIKDIDKEIIELCNTIDFPLIVANSEVSYVEILNPIIEKLMKINIDNFQLLLSTQNKLIEQVANKEELEDIFNNISSMFEQEILFLDLDNNCIFSKNTDKNTIKTVEDYLRLNFNTINSECDKFNYCIKNIVQKKKVLYPIKTIGKFYGFVVVGYEEERFEHTLRKIENIAKICTLIYTKKSRIQELEEINIQDYIGDLITWNFRSEEVALKAGLDINWDIVNKTRLMIININSIQENLSSKGVKDIQNYAKKVLYPTLSQEVKYSNPNNLIGFRSDVIFILLHSNNDKIKDKDKASSLGQRILKICNNDFIGSVSIGISNHMEEVTEIPKAYKEATSAAIMGRNLFGENRVVKYNELGFFPLLKDLKFNDDIRVIIDYLLAPLIDYDKANGTDLIETLKNLLDNNMNISTVAKDMYLHKNTVLYRKNKITEILNDNPFEMPYTLNYLLAFMINSL</sequence>
<dbReference type="Pfam" id="PF07905">
    <property type="entry name" value="PucR"/>
    <property type="match status" value="1"/>
</dbReference>
<protein>
    <submittedName>
        <fullName evidence="5">PucR family transcriptional regulator ligand-binding domain-containing protein</fullName>
    </submittedName>
</protein>
<dbReference type="Gene3D" id="1.10.10.2840">
    <property type="entry name" value="PucR C-terminal helix-turn-helix domain"/>
    <property type="match status" value="1"/>
</dbReference>
<feature type="domain" description="CdaR GGDEF-like" evidence="4">
    <location>
        <begin position="307"/>
        <end position="428"/>
    </location>
</feature>
<evidence type="ECO:0000259" key="2">
    <source>
        <dbReference type="Pfam" id="PF07905"/>
    </source>
</evidence>
<dbReference type="InterPro" id="IPR041522">
    <property type="entry name" value="CdaR_GGDEF"/>
</dbReference>
<comment type="caution">
    <text evidence="5">The sequence shown here is derived from an EMBL/GenBank/DDBJ whole genome shotgun (WGS) entry which is preliminary data.</text>
</comment>
<evidence type="ECO:0000313" key="5">
    <source>
        <dbReference type="EMBL" id="MCQ4924010.1"/>
    </source>
</evidence>
<dbReference type="Pfam" id="PF17853">
    <property type="entry name" value="GGDEF_2"/>
    <property type="match status" value="1"/>
</dbReference>
<keyword evidence="6" id="KW-1185">Reference proteome</keyword>
<feature type="domain" description="PucR C-terminal helix-turn-helix" evidence="3">
    <location>
        <begin position="484"/>
        <end position="540"/>
    </location>
</feature>
<evidence type="ECO:0000259" key="4">
    <source>
        <dbReference type="Pfam" id="PF17853"/>
    </source>
</evidence>
<reference evidence="5 6" key="1">
    <citation type="submission" date="2022-06" db="EMBL/GenBank/DDBJ databases">
        <title>Isolation of gut microbiota from human fecal samples.</title>
        <authorList>
            <person name="Pamer E.G."/>
            <person name="Barat B."/>
            <person name="Waligurski E."/>
            <person name="Medina S."/>
            <person name="Paddock L."/>
            <person name="Mostad J."/>
        </authorList>
    </citation>
    <scope>NUCLEOTIDE SEQUENCE [LARGE SCALE GENOMIC DNA]</scope>
    <source>
        <strain evidence="5 6">DFI.7.95</strain>
    </source>
</reference>
<dbReference type="InterPro" id="IPR025736">
    <property type="entry name" value="PucR_C-HTH_dom"/>
</dbReference>
<evidence type="ECO:0000313" key="6">
    <source>
        <dbReference type="Proteomes" id="UP001524478"/>
    </source>
</evidence>
<feature type="domain" description="Purine catabolism PurC-like" evidence="2">
    <location>
        <begin position="7"/>
        <end position="128"/>
    </location>
</feature>
<dbReference type="InterPro" id="IPR012914">
    <property type="entry name" value="PucR_dom"/>
</dbReference>
<dbReference type="Proteomes" id="UP001524478">
    <property type="component" value="Unassembled WGS sequence"/>
</dbReference>
<evidence type="ECO:0000259" key="3">
    <source>
        <dbReference type="Pfam" id="PF13556"/>
    </source>
</evidence>
<dbReference type="Pfam" id="PF13556">
    <property type="entry name" value="HTH_30"/>
    <property type="match status" value="1"/>
</dbReference>
<dbReference type="EMBL" id="JANGAC010000009">
    <property type="protein sequence ID" value="MCQ4924010.1"/>
    <property type="molecule type" value="Genomic_DNA"/>
</dbReference>
<proteinExistence type="inferred from homology"/>